<protein>
    <recommendedName>
        <fullName evidence="6">SAM-dependent methyltransferase</fullName>
    </recommendedName>
</protein>
<dbReference type="Gene3D" id="3.40.50.150">
    <property type="entry name" value="Vaccinia Virus protein VP39"/>
    <property type="match status" value="1"/>
</dbReference>
<keyword evidence="1" id="KW-0489">Methyltransferase</keyword>
<sequence>MYIFLLILLFLILLTFFYSIFRAISWVPMQSKDLERFLKLANIQAGQKVYDLGCGDGKLLFTAARQGAKAKGFEISLLPYAIAKVRQLFNKTKITIKFRDFWWVDLSEADVVFFFLIPRIYPKLKKKLQKELKPGTKVIAYVWPFEDWQPDQIDKVQNRRTIYLYIIK</sequence>
<reference evidence="4 5" key="1">
    <citation type="submission" date="2017-09" db="EMBL/GenBank/DDBJ databases">
        <title>Depth-based differentiation of microbial function through sediment-hosted aquifers and enrichment of novel symbionts in the deep terrestrial subsurface.</title>
        <authorList>
            <person name="Probst A.J."/>
            <person name="Ladd B."/>
            <person name="Jarett J.K."/>
            <person name="Geller-Mcgrath D.E."/>
            <person name="Sieber C.M."/>
            <person name="Emerson J.B."/>
            <person name="Anantharaman K."/>
            <person name="Thomas B.C."/>
            <person name="Malmstrom R."/>
            <person name="Stieglmeier M."/>
            <person name="Klingl A."/>
            <person name="Woyke T."/>
            <person name="Ryan C.M."/>
            <person name="Banfield J.F."/>
        </authorList>
    </citation>
    <scope>NUCLEOTIDE SEQUENCE [LARGE SCALE GENOMIC DNA]</scope>
    <source>
        <strain evidence="4">CG11_big_fil_rev_8_21_14_0_20_36_20</strain>
    </source>
</reference>
<dbReference type="SUPFAM" id="SSF53335">
    <property type="entry name" value="S-adenosyl-L-methionine-dependent methyltransferases"/>
    <property type="match status" value="1"/>
</dbReference>
<organism evidence="4 5">
    <name type="scientific">Candidatus Komeilibacteria bacterium CG11_big_fil_rev_8_21_14_0_20_36_20</name>
    <dbReference type="NCBI Taxonomy" id="1974477"/>
    <lineage>
        <taxon>Bacteria</taxon>
        <taxon>Candidatus Komeiliibacteriota</taxon>
    </lineage>
</organism>
<dbReference type="PANTHER" id="PTHR13610:SF11">
    <property type="entry name" value="METHYLTRANSFERASE DOMAIN-CONTAINING PROTEIN"/>
    <property type="match status" value="1"/>
</dbReference>
<dbReference type="PANTHER" id="PTHR13610">
    <property type="entry name" value="METHYLTRANSFERASE DOMAIN-CONTAINING PROTEIN"/>
    <property type="match status" value="1"/>
</dbReference>
<comment type="caution">
    <text evidence="4">The sequence shown here is derived from an EMBL/GenBank/DDBJ whole genome shotgun (WGS) entry which is preliminary data.</text>
</comment>
<dbReference type="EMBL" id="PCWQ01000012">
    <property type="protein sequence ID" value="PIR06563.1"/>
    <property type="molecule type" value="Genomic_DNA"/>
</dbReference>
<accession>A0A2H0NCE6</accession>
<evidence type="ECO:0000313" key="5">
    <source>
        <dbReference type="Proteomes" id="UP000230564"/>
    </source>
</evidence>
<dbReference type="AlphaFoldDB" id="A0A2H0NCE6"/>
<proteinExistence type="predicted"/>
<dbReference type="Proteomes" id="UP000230564">
    <property type="component" value="Unassembled WGS sequence"/>
</dbReference>
<evidence type="ECO:0008006" key="6">
    <source>
        <dbReference type="Google" id="ProtNLM"/>
    </source>
</evidence>
<dbReference type="InterPro" id="IPR029063">
    <property type="entry name" value="SAM-dependent_MTases_sf"/>
</dbReference>
<evidence type="ECO:0000256" key="3">
    <source>
        <dbReference type="ARBA" id="ARBA00022691"/>
    </source>
</evidence>
<dbReference type="InterPro" id="IPR010743">
    <property type="entry name" value="Methionine_synth_MetW"/>
</dbReference>
<keyword evidence="3" id="KW-0949">S-adenosyl-L-methionine</keyword>
<dbReference type="InterPro" id="IPR026170">
    <property type="entry name" value="FAM173A/B"/>
</dbReference>
<dbReference type="Pfam" id="PF07021">
    <property type="entry name" value="MetW"/>
    <property type="match status" value="1"/>
</dbReference>
<dbReference type="GO" id="GO:0016279">
    <property type="term" value="F:protein-lysine N-methyltransferase activity"/>
    <property type="evidence" value="ECO:0007669"/>
    <property type="project" value="InterPro"/>
</dbReference>
<evidence type="ECO:0000256" key="2">
    <source>
        <dbReference type="ARBA" id="ARBA00022679"/>
    </source>
</evidence>
<keyword evidence="2" id="KW-0808">Transferase</keyword>
<evidence type="ECO:0000313" key="4">
    <source>
        <dbReference type="EMBL" id="PIR06563.1"/>
    </source>
</evidence>
<gene>
    <name evidence="4" type="ORF">COV55_03490</name>
</gene>
<evidence type="ECO:0000256" key="1">
    <source>
        <dbReference type="ARBA" id="ARBA00022603"/>
    </source>
</evidence>
<dbReference type="GO" id="GO:0032259">
    <property type="term" value="P:methylation"/>
    <property type="evidence" value="ECO:0007669"/>
    <property type="project" value="UniProtKB-KW"/>
</dbReference>
<name>A0A2H0NCE6_9BACT</name>